<dbReference type="GO" id="GO:0008753">
    <property type="term" value="F:NADPH dehydrogenase (quinone) activity"/>
    <property type="evidence" value="ECO:0007669"/>
    <property type="project" value="UniProtKB-EC"/>
</dbReference>
<dbReference type="Pfam" id="PF02525">
    <property type="entry name" value="Flavodoxin_2"/>
    <property type="match status" value="1"/>
</dbReference>
<dbReference type="PANTHER" id="PTHR46305">
    <property type="match status" value="1"/>
</dbReference>
<keyword evidence="4" id="KW-0963">Cytoplasm</keyword>
<dbReference type="GO" id="GO:0005737">
    <property type="term" value="C:cytoplasm"/>
    <property type="evidence" value="ECO:0007669"/>
    <property type="project" value="UniProtKB-SubCell"/>
</dbReference>
<evidence type="ECO:0000256" key="12">
    <source>
        <dbReference type="ARBA" id="ARBA00078609"/>
    </source>
</evidence>
<evidence type="ECO:0000256" key="9">
    <source>
        <dbReference type="ARBA" id="ARBA00051965"/>
    </source>
</evidence>
<comment type="similarity">
    <text evidence="8">Belongs to the oxidoreductase MdaB family.</text>
</comment>
<evidence type="ECO:0000256" key="5">
    <source>
        <dbReference type="ARBA" id="ARBA00022630"/>
    </source>
</evidence>
<keyword evidence="5" id="KW-0285">Flavoprotein</keyword>
<evidence type="ECO:0000256" key="4">
    <source>
        <dbReference type="ARBA" id="ARBA00022490"/>
    </source>
</evidence>
<keyword evidence="7" id="KW-0560">Oxidoreductase</keyword>
<keyword evidence="6" id="KW-0274">FAD</keyword>
<comment type="catalytic activity">
    <reaction evidence="9">
        <text>a quinone + NADPH + H(+) = a quinol + NADP(+)</text>
        <dbReference type="Rhea" id="RHEA:46164"/>
        <dbReference type="ChEBI" id="CHEBI:15378"/>
        <dbReference type="ChEBI" id="CHEBI:24646"/>
        <dbReference type="ChEBI" id="CHEBI:57783"/>
        <dbReference type="ChEBI" id="CHEBI:58349"/>
        <dbReference type="ChEBI" id="CHEBI:132124"/>
        <dbReference type="EC" id="1.6.5.10"/>
    </reaction>
</comment>
<dbReference type="EMBL" id="ADGK01000116">
    <property type="protein sequence ID" value="EFE23176.1"/>
    <property type="molecule type" value="Genomic_DNA"/>
</dbReference>
<dbReference type="InterPro" id="IPR003680">
    <property type="entry name" value="Flavodoxin_fold"/>
</dbReference>
<organism evidence="14 15">
    <name type="scientific">Edwardsiella tarda ATCC 23685</name>
    <dbReference type="NCBI Taxonomy" id="500638"/>
    <lineage>
        <taxon>Bacteria</taxon>
        <taxon>Pseudomonadati</taxon>
        <taxon>Pseudomonadota</taxon>
        <taxon>Gammaproteobacteria</taxon>
        <taxon>Enterobacterales</taxon>
        <taxon>Hafniaceae</taxon>
        <taxon>Edwardsiella</taxon>
    </lineage>
</organism>
<dbReference type="PANTHER" id="PTHR46305:SF3">
    <property type="entry name" value="NADPH:QUINONE OXIDOREDUCTASE MDAB"/>
    <property type="match status" value="1"/>
</dbReference>
<dbReference type="SUPFAM" id="SSF52218">
    <property type="entry name" value="Flavoproteins"/>
    <property type="match status" value="1"/>
</dbReference>
<evidence type="ECO:0000256" key="6">
    <source>
        <dbReference type="ARBA" id="ARBA00022827"/>
    </source>
</evidence>
<dbReference type="InterPro" id="IPR052397">
    <property type="entry name" value="NADPH-QR_MdaB"/>
</dbReference>
<evidence type="ECO:0000256" key="1">
    <source>
        <dbReference type="ARBA" id="ARBA00001974"/>
    </source>
</evidence>
<evidence type="ECO:0000256" key="3">
    <source>
        <dbReference type="ARBA" id="ARBA00011738"/>
    </source>
</evidence>
<comment type="caution">
    <text evidence="14">The sequence shown here is derived from an EMBL/GenBank/DDBJ whole genome shotgun (WGS) entry which is preliminary data.</text>
</comment>
<dbReference type="HOGENOM" id="CLU_083846_0_0_6"/>
<dbReference type="AlphaFoldDB" id="D4F4Y9"/>
<proteinExistence type="inferred from homology"/>
<gene>
    <name evidence="14" type="ORF">EDWATA_01816</name>
</gene>
<accession>D4F4Y9</accession>
<comment type="subunit">
    <text evidence="3">Homodimer.</text>
</comment>
<dbReference type="Gene3D" id="3.40.50.360">
    <property type="match status" value="1"/>
</dbReference>
<dbReference type="InterPro" id="IPR029039">
    <property type="entry name" value="Flavoprotein-like_sf"/>
</dbReference>
<evidence type="ECO:0000256" key="2">
    <source>
        <dbReference type="ARBA" id="ARBA00004496"/>
    </source>
</evidence>
<protein>
    <recommendedName>
        <fullName evidence="11">NADPH:quinone oxidoreductase MdaB</fullName>
        <ecNumber evidence="10">1.6.5.10</ecNumber>
    </recommendedName>
    <alternativeName>
        <fullName evidence="12">Modulator of drug activity B</fullName>
    </alternativeName>
</protein>
<feature type="domain" description="Flavodoxin-like fold" evidence="13">
    <location>
        <begin position="96"/>
        <end position="281"/>
    </location>
</feature>
<evidence type="ECO:0000256" key="7">
    <source>
        <dbReference type="ARBA" id="ARBA00023002"/>
    </source>
</evidence>
<evidence type="ECO:0000256" key="10">
    <source>
        <dbReference type="ARBA" id="ARBA00066843"/>
    </source>
</evidence>
<dbReference type="FunFam" id="3.40.50.360:FF:000007">
    <property type="entry name" value="Drug activity modulator B"/>
    <property type="match status" value="1"/>
</dbReference>
<evidence type="ECO:0000313" key="14">
    <source>
        <dbReference type="EMBL" id="EFE23176.1"/>
    </source>
</evidence>
<dbReference type="Proteomes" id="UP000003692">
    <property type="component" value="Unassembled WGS sequence"/>
</dbReference>
<sequence length="289" mass="32748">MSIKAITEHDFALTADLRHRMETRHGAMLFYGAFLVKSNASTRSLAHGKTRGHVTATTLLVPYLQRNGSNVIIIVIISSAGKFNRVSGISESLMSRILLLNGMKKFGHSNGLLNTTLHDCAHDLLSEWGHELRATTIDQGYQIEQEVENILWADYIIYQMPGWWMGEPWIVKKYLDDVFTAGHGRLYTNDGRTRSDASKKYGSGGLLQDKQYMLSLTWNAPQEAFDDPAQFFQGQGIDGVYLHFHKANQFLGMRPLPTFLCTDVIKRPDVEHNLARYHAHLAELFRPAR</sequence>
<evidence type="ECO:0000256" key="8">
    <source>
        <dbReference type="ARBA" id="ARBA00037981"/>
    </source>
</evidence>
<reference evidence="14 15" key="1">
    <citation type="submission" date="2010-02" db="EMBL/GenBank/DDBJ databases">
        <authorList>
            <person name="Weinstock G."/>
            <person name="Sodergren E."/>
            <person name="Clifton S."/>
            <person name="Fulton L."/>
            <person name="Fulton B."/>
            <person name="Courtney L."/>
            <person name="Fronick C."/>
            <person name="Harrison M."/>
            <person name="Strong C."/>
            <person name="Farmer C."/>
            <person name="Delahaunty K."/>
            <person name="Markovic C."/>
            <person name="Hall O."/>
            <person name="Minx P."/>
            <person name="Tomlinson C."/>
            <person name="Mitreva M."/>
            <person name="Nelson J."/>
            <person name="Hou S."/>
            <person name="Wollam A."/>
            <person name="Pepin K.H."/>
            <person name="Johnson M."/>
            <person name="Bhonagiri V."/>
            <person name="Zhang X."/>
            <person name="Suruliraj S."/>
            <person name="Warren W."/>
            <person name="Chinwalla A."/>
            <person name="Mardis E.R."/>
            <person name="Wilson R.K."/>
        </authorList>
    </citation>
    <scope>NUCLEOTIDE SEQUENCE [LARGE SCALE GENOMIC DNA]</scope>
    <source>
        <strain evidence="14 15">ATCC 23685</strain>
    </source>
</reference>
<comment type="cofactor">
    <cofactor evidence="1">
        <name>FAD</name>
        <dbReference type="ChEBI" id="CHEBI:57692"/>
    </cofactor>
</comment>
<comment type="subcellular location">
    <subcellularLocation>
        <location evidence="2">Cytoplasm</location>
    </subcellularLocation>
</comment>
<dbReference type="EC" id="1.6.5.10" evidence="10"/>
<evidence type="ECO:0000259" key="13">
    <source>
        <dbReference type="Pfam" id="PF02525"/>
    </source>
</evidence>
<evidence type="ECO:0000313" key="15">
    <source>
        <dbReference type="Proteomes" id="UP000003692"/>
    </source>
</evidence>
<name>D4F4Y9_EDWTA</name>
<evidence type="ECO:0000256" key="11">
    <source>
        <dbReference type="ARBA" id="ARBA00070593"/>
    </source>
</evidence>